<dbReference type="InterPro" id="IPR050738">
    <property type="entry name" value="Sulfatase"/>
</dbReference>
<keyword evidence="4" id="KW-0106">Calcium</keyword>
<dbReference type="InterPro" id="IPR024607">
    <property type="entry name" value="Sulfatase_CS"/>
</dbReference>
<dbReference type="PROSITE" id="PS00523">
    <property type="entry name" value="SULFATASE_1"/>
    <property type="match status" value="1"/>
</dbReference>
<dbReference type="EMBL" id="BONZ01000021">
    <property type="protein sequence ID" value="GIH14034.1"/>
    <property type="molecule type" value="Genomic_DNA"/>
</dbReference>
<dbReference type="Gene3D" id="3.40.720.10">
    <property type="entry name" value="Alkaline Phosphatase, subunit A"/>
    <property type="match status" value="1"/>
</dbReference>
<protein>
    <submittedName>
        <fullName evidence="7">Arylsulfatase</fullName>
    </submittedName>
</protein>
<feature type="compositionally biased region" description="Basic and acidic residues" evidence="5">
    <location>
        <begin position="304"/>
        <end position="321"/>
    </location>
</feature>
<proteinExistence type="inferred from homology"/>
<dbReference type="CDD" id="cd16143">
    <property type="entry name" value="ARS_like"/>
    <property type="match status" value="1"/>
</dbReference>
<dbReference type="PANTHER" id="PTHR42693">
    <property type="entry name" value="ARYLSULFATASE FAMILY MEMBER"/>
    <property type="match status" value="1"/>
</dbReference>
<dbReference type="Proteomes" id="UP000642748">
    <property type="component" value="Unassembled WGS sequence"/>
</dbReference>
<evidence type="ECO:0000256" key="2">
    <source>
        <dbReference type="ARBA" id="ARBA00022723"/>
    </source>
</evidence>
<dbReference type="PANTHER" id="PTHR42693:SF53">
    <property type="entry name" value="ENDO-4-O-SULFATASE"/>
    <property type="match status" value="1"/>
</dbReference>
<evidence type="ECO:0000256" key="5">
    <source>
        <dbReference type="SAM" id="MobiDB-lite"/>
    </source>
</evidence>
<dbReference type="SUPFAM" id="SSF53649">
    <property type="entry name" value="Alkaline phosphatase-like"/>
    <property type="match status" value="1"/>
</dbReference>
<feature type="region of interest" description="Disordered" evidence="5">
    <location>
        <begin position="301"/>
        <end position="321"/>
    </location>
</feature>
<evidence type="ECO:0000313" key="8">
    <source>
        <dbReference type="Proteomes" id="UP000642748"/>
    </source>
</evidence>
<keyword evidence="3" id="KW-0378">Hydrolase</keyword>
<gene>
    <name evidence="7" type="ORF">Raf01_22060</name>
</gene>
<accession>A0A8J3VPD9</accession>
<comment type="caution">
    <text evidence="7">The sequence shown here is derived from an EMBL/GenBank/DDBJ whole genome shotgun (WGS) entry which is preliminary data.</text>
</comment>
<dbReference type="GO" id="GO:0004065">
    <property type="term" value="F:arylsulfatase activity"/>
    <property type="evidence" value="ECO:0007669"/>
    <property type="project" value="TreeGrafter"/>
</dbReference>
<evidence type="ECO:0000256" key="3">
    <source>
        <dbReference type="ARBA" id="ARBA00022801"/>
    </source>
</evidence>
<dbReference type="InterPro" id="IPR017850">
    <property type="entry name" value="Alkaline_phosphatase_core_sf"/>
</dbReference>
<evidence type="ECO:0000313" key="7">
    <source>
        <dbReference type="EMBL" id="GIH14034.1"/>
    </source>
</evidence>
<keyword evidence="2" id="KW-0479">Metal-binding</keyword>
<evidence type="ECO:0000256" key="4">
    <source>
        <dbReference type="ARBA" id="ARBA00022837"/>
    </source>
</evidence>
<evidence type="ECO:0000259" key="6">
    <source>
        <dbReference type="Pfam" id="PF00884"/>
    </source>
</evidence>
<dbReference type="AlphaFoldDB" id="A0A8J3VPD9"/>
<evidence type="ECO:0000256" key="1">
    <source>
        <dbReference type="ARBA" id="ARBA00008779"/>
    </source>
</evidence>
<feature type="region of interest" description="Disordered" evidence="5">
    <location>
        <begin position="497"/>
        <end position="520"/>
    </location>
</feature>
<dbReference type="GO" id="GO:0046872">
    <property type="term" value="F:metal ion binding"/>
    <property type="evidence" value="ECO:0007669"/>
    <property type="project" value="UniProtKB-KW"/>
</dbReference>
<feature type="domain" description="Sulfatase N-terminal" evidence="6">
    <location>
        <begin position="8"/>
        <end position="363"/>
    </location>
</feature>
<name>A0A8J3VPD9_9ACTN</name>
<dbReference type="InterPro" id="IPR000917">
    <property type="entry name" value="Sulfatase_N"/>
</dbReference>
<organism evidence="7 8">
    <name type="scientific">Rugosimonospora africana</name>
    <dbReference type="NCBI Taxonomy" id="556532"/>
    <lineage>
        <taxon>Bacteria</taxon>
        <taxon>Bacillati</taxon>
        <taxon>Actinomycetota</taxon>
        <taxon>Actinomycetes</taxon>
        <taxon>Micromonosporales</taxon>
        <taxon>Micromonosporaceae</taxon>
        <taxon>Rugosimonospora</taxon>
    </lineage>
</organism>
<sequence length="520" mass="55668">MTDPRTPPNIVVVLADDMGWGDLGCYGSAIPTPQIDRLAGEGVRATNCHSASAVCTPSRYALMTGRYAWRGPLKNFVLMGHGPALIEPSRPTLASVLRRAGYATGAFGKWHLGLGWRHTDGSVRDAFAPGARLHDDIETDFGRDIDYTAPVSGGPTALGFDRFFGIAGSLDMPPYAFIDQDRTVGVPEREKKRYLTEQRPGLAVEGFEESEVDARFVAEARAFIRAQDGPFLCYLAPSAPHRPNVPPAFIRGRSGLGDRADGVCLIDWAVGQLRAELEAKGVLDDTLFVVTSDNGAPMIFTDDGDVRQHRPNGDWRGQKGDLWDGGHREPFIARWPGRFAAGTATDAPICLTDVLPTVAAAAGLSVPVEDGRDILPVLAGADPGESDRPIVHHSLGGRFALRSGRWKAIFSAGSGGGFSEPSITDLFATGSGKAHPAPPWDVAHPAGQLYDMEADPAETDNLWDREPALVAALYERLRAICGDESSGLPFDVPVDWSGSSRGARRAEPDWSVGPGVGSVR</sequence>
<keyword evidence="8" id="KW-1185">Reference proteome</keyword>
<dbReference type="Gene3D" id="3.30.1120.10">
    <property type="match status" value="1"/>
</dbReference>
<dbReference type="RefSeq" id="WP_203917705.1">
    <property type="nucleotide sequence ID" value="NZ_BONZ01000021.1"/>
</dbReference>
<comment type="similarity">
    <text evidence="1">Belongs to the sulfatase family.</text>
</comment>
<reference evidence="7" key="1">
    <citation type="submission" date="2021-01" db="EMBL/GenBank/DDBJ databases">
        <title>Whole genome shotgun sequence of Rugosimonospora africana NBRC 104875.</title>
        <authorList>
            <person name="Komaki H."/>
            <person name="Tamura T."/>
        </authorList>
    </citation>
    <scope>NUCLEOTIDE SEQUENCE</scope>
    <source>
        <strain evidence="7">NBRC 104875</strain>
    </source>
</reference>
<dbReference type="Pfam" id="PF00884">
    <property type="entry name" value="Sulfatase"/>
    <property type="match status" value="1"/>
</dbReference>